<keyword evidence="4" id="KW-1185">Reference proteome</keyword>
<dbReference type="AlphaFoldDB" id="A0A1I5AVW4"/>
<dbReference type="RefSeq" id="WP_090710318.1">
    <property type="nucleotide sequence ID" value="NZ_FOVM01000004.1"/>
</dbReference>
<dbReference type="Proteomes" id="UP000198867">
    <property type="component" value="Unassembled WGS sequence"/>
</dbReference>
<dbReference type="OrthoDB" id="5079646at2"/>
<dbReference type="InterPro" id="IPR041657">
    <property type="entry name" value="HTH_17"/>
</dbReference>
<accession>A0A1I5AVW4</accession>
<dbReference type="EMBL" id="FOVM01000004">
    <property type="protein sequence ID" value="SFN66552.1"/>
    <property type="molecule type" value="Genomic_DNA"/>
</dbReference>
<evidence type="ECO:0000259" key="2">
    <source>
        <dbReference type="Pfam" id="PF12728"/>
    </source>
</evidence>
<feature type="domain" description="Helix-turn-helix" evidence="2">
    <location>
        <begin position="7"/>
        <end position="39"/>
    </location>
</feature>
<dbReference type="STRING" id="995034.SAMN05216219_1570"/>
<sequence>MSTMKPWLTVAEAAVLVKRHPRKVYAWIENGTLKARRSADGKYEVSSTDALRVESVTKRGRPAGTASHNSSSIE</sequence>
<dbReference type="Pfam" id="PF12728">
    <property type="entry name" value="HTH_17"/>
    <property type="match status" value="1"/>
</dbReference>
<gene>
    <name evidence="3" type="ORF">SAMN05216219_1570</name>
</gene>
<organism evidence="3 4">
    <name type="scientific">Mycetocola miduiensis</name>
    <dbReference type="NCBI Taxonomy" id="995034"/>
    <lineage>
        <taxon>Bacteria</taxon>
        <taxon>Bacillati</taxon>
        <taxon>Actinomycetota</taxon>
        <taxon>Actinomycetes</taxon>
        <taxon>Micrococcales</taxon>
        <taxon>Microbacteriaceae</taxon>
        <taxon>Mycetocola</taxon>
    </lineage>
</organism>
<protein>
    <submittedName>
        <fullName evidence="3">DNA binding domain-containing protein, excisionase family</fullName>
    </submittedName>
</protein>
<reference evidence="4" key="1">
    <citation type="submission" date="2016-10" db="EMBL/GenBank/DDBJ databases">
        <authorList>
            <person name="Varghese N."/>
            <person name="Submissions S."/>
        </authorList>
    </citation>
    <scope>NUCLEOTIDE SEQUENCE [LARGE SCALE GENOMIC DNA]</scope>
    <source>
        <strain evidence="4">CGMCC 1.11101</strain>
    </source>
</reference>
<evidence type="ECO:0000256" key="1">
    <source>
        <dbReference type="SAM" id="MobiDB-lite"/>
    </source>
</evidence>
<name>A0A1I5AVW4_9MICO</name>
<proteinExistence type="predicted"/>
<feature type="region of interest" description="Disordered" evidence="1">
    <location>
        <begin position="54"/>
        <end position="74"/>
    </location>
</feature>
<evidence type="ECO:0000313" key="4">
    <source>
        <dbReference type="Proteomes" id="UP000198867"/>
    </source>
</evidence>
<evidence type="ECO:0000313" key="3">
    <source>
        <dbReference type="EMBL" id="SFN66552.1"/>
    </source>
</evidence>